<name>A0A6G1GU49_9PEZI</name>
<evidence type="ECO:0000313" key="3">
    <source>
        <dbReference type="EMBL" id="KAF1984481.1"/>
    </source>
</evidence>
<evidence type="ECO:0000259" key="2">
    <source>
        <dbReference type="Pfam" id="PF01738"/>
    </source>
</evidence>
<reference evidence="3" key="1">
    <citation type="journal article" date="2020" name="Stud. Mycol.">
        <title>101 Dothideomycetes genomes: a test case for predicting lifestyles and emergence of pathogens.</title>
        <authorList>
            <person name="Haridas S."/>
            <person name="Albert R."/>
            <person name="Binder M."/>
            <person name="Bloem J."/>
            <person name="Labutti K."/>
            <person name="Salamov A."/>
            <person name="Andreopoulos B."/>
            <person name="Baker S."/>
            <person name="Barry K."/>
            <person name="Bills G."/>
            <person name="Bluhm B."/>
            <person name="Cannon C."/>
            <person name="Castanera R."/>
            <person name="Culley D."/>
            <person name="Daum C."/>
            <person name="Ezra D."/>
            <person name="Gonzalez J."/>
            <person name="Henrissat B."/>
            <person name="Kuo A."/>
            <person name="Liang C."/>
            <person name="Lipzen A."/>
            <person name="Lutzoni F."/>
            <person name="Magnuson J."/>
            <person name="Mondo S."/>
            <person name="Nolan M."/>
            <person name="Ohm R."/>
            <person name="Pangilinan J."/>
            <person name="Park H.-J."/>
            <person name="Ramirez L."/>
            <person name="Alfaro M."/>
            <person name="Sun H."/>
            <person name="Tritt A."/>
            <person name="Yoshinaga Y."/>
            <person name="Zwiers L.-H."/>
            <person name="Turgeon B."/>
            <person name="Goodwin S."/>
            <person name="Spatafora J."/>
            <person name="Crous P."/>
            <person name="Grigoriev I."/>
        </authorList>
    </citation>
    <scope>NUCLEOTIDE SEQUENCE</scope>
    <source>
        <strain evidence="3">CBS 113979</strain>
    </source>
</reference>
<feature type="region of interest" description="Disordered" evidence="1">
    <location>
        <begin position="1"/>
        <end position="59"/>
    </location>
</feature>
<protein>
    <submittedName>
        <fullName evidence="3">Alpha/beta-hydrolase</fullName>
    </submittedName>
</protein>
<dbReference type="Pfam" id="PF01738">
    <property type="entry name" value="DLH"/>
    <property type="match status" value="2"/>
</dbReference>
<dbReference type="AlphaFoldDB" id="A0A6G1GU49"/>
<sequence length="326" mass="34590">MADGDLATKAPESDATASERNPGAESVIPGDSLAQQGPSMGDHCTTDRPTPAGELPTGELTKIGDVDVYITKPADYPHAPSKLLLLLTGGTGIHSTNNQLQADKYAGEGFLVVMPDQFSGDPAPNSTTLVSPTENVSFLESVKLRVAETGKSFMIDMWLARQTPEKVMPILHKVIEGAKEEFADAIANGGGIYAAGYCFGGKYVLLLAGEQSDVGQVSKDEEQGVTKPGPYIKAGAIAHGTMVTREDLAGVKVPVSVVAVEDDSLFPPEILQAGKEFLKANSVEHEIETFTGVPHGFAVLGDYDDAKIKDAQQRAFGQMLGWIQRF</sequence>
<dbReference type="Gene3D" id="3.40.50.1820">
    <property type="entry name" value="alpha/beta hydrolase"/>
    <property type="match status" value="1"/>
</dbReference>
<keyword evidence="4" id="KW-1185">Reference proteome</keyword>
<gene>
    <name evidence="3" type="ORF">K402DRAFT_395822</name>
</gene>
<dbReference type="GO" id="GO:0016787">
    <property type="term" value="F:hydrolase activity"/>
    <property type="evidence" value="ECO:0007669"/>
    <property type="project" value="UniProtKB-KW"/>
</dbReference>
<dbReference type="InterPro" id="IPR002925">
    <property type="entry name" value="Dienelactn_hydro"/>
</dbReference>
<dbReference type="PANTHER" id="PTHR17630">
    <property type="entry name" value="DIENELACTONE HYDROLASE"/>
    <property type="match status" value="1"/>
</dbReference>
<dbReference type="Proteomes" id="UP000800041">
    <property type="component" value="Unassembled WGS sequence"/>
</dbReference>
<dbReference type="EMBL" id="ML977168">
    <property type="protein sequence ID" value="KAF1984481.1"/>
    <property type="molecule type" value="Genomic_DNA"/>
</dbReference>
<feature type="domain" description="Dienelactone hydrolase" evidence="2">
    <location>
        <begin position="228"/>
        <end position="325"/>
    </location>
</feature>
<feature type="domain" description="Dienelactone hydrolase" evidence="2">
    <location>
        <begin position="67"/>
        <end position="214"/>
    </location>
</feature>
<proteinExistence type="predicted"/>
<evidence type="ECO:0000256" key="1">
    <source>
        <dbReference type="SAM" id="MobiDB-lite"/>
    </source>
</evidence>
<dbReference type="OrthoDB" id="1393670at2759"/>
<dbReference type="InterPro" id="IPR029058">
    <property type="entry name" value="AB_hydrolase_fold"/>
</dbReference>
<keyword evidence="3" id="KW-0378">Hydrolase</keyword>
<organism evidence="3 4">
    <name type="scientific">Aulographum hederae CBS 113979</name>
    <dbReference type="NCBI Taxonomy" id="1176131"/>
    <lineage>
        <taxon>Eukaryota</taxon>
        <taxon>Fungi</taxon>
        <taxon>Dikarya</taxon>
        <taxon>Ascomycota</taxon>
        <taxon>Pezizomycotina</taxon>
        <taxon>Dothideomycetes</taxon>
        <taxon>Pleosporomycetidae</taxon>
        <taxon>Aulographales</taxon>
        <taxon>Aulographaceae</taxon>
    </lineage>
</organism>
<accession>A0A6G1GU49</accession>
<dbReference type="PANTHER" id="PTHR17630:SF80">
    <property type="entry name" value="DIENELACTONE HYDROLASE DOMAIN-CONTAINING PROTEIN"/>
    <property type="match status" value="1"/>
</dbReference>
<dbReference type="SUPFAM" id="SSF53474">
    <property type="entry name" value="alpha/beta-Hydrolases"/>
    <property type="match status" value="1"/>
</dbReference>
<evidence type="ECO:0000313" key="4">
    <source>
        <dbReference type="Proteomes" id="UP000800041"/>
    </source>
</evidence>